<dbReference type="RefSeq" id="XP_031553460.1">
    <property type="nucleotide sequence ID" value="XM_031697600.1"/>
</dbReference>
<name>A0A6P8HLH3_ACTTE</name>
<dbReference type="SUPFAM" id="SSF54695">
    <property type="entry name" value="POZ domain"/>
    <property type="match status" value="1"/>
</dbReference>
<evidence type="ECO:0000313" key="6">
    <source>
        <dbReference type="Proteomes" id="UP000515163"/>
    </source>
</evidence>
<reference evidence="7" key="1">
    <citation type="submission" date="2025-08" db="UniProtKB">
        <authorList>
            <consortium name="RefSeq"/>
        </authorList>
    </citation>
    <scope>IDENTIFICATION</scope>
    <source>
        <tissue evidence="7">Tentacle</tissue>
    </source>
</reference>
<dbReference type="Gene3D" id="3.30.710.10">
    <property type="entry name" value="Potassium Channel Kv1.1, Chain A"/>
    <property type="match status" value="1"/>
</dbReference>
<dbReference type="AlphaFoldDB" id="A0A6P8HLH3"/>
<dbReference type="Pfam" id="PF00261">
    <property type="entry name" value="Tropomyosin"/>
    <property type="match status" value="1"/>
</dbReference>
<sequence length="608" mass="70341">MEGNQIIKLNVGGIIYHTTKNTLLFEHDSLLAKLSRGESQLGLMFTGSLEKTNSGKEVNEDVEIFIDRDGTNFKYLLNYLRSGHLVLPEEENVLREILLEAKYYNIKGVIDELSKPCYKIKGVVPISDELGAFWESLILDNEKKRFLESWCGGEGKKFKLLYRATRDGWSADIFHFLCDNKAPTVVVTRKGSSVFGGYTEKSWSGTGNKTDKNAFLFSLSNPSGLGPIKIQLNEGEEEDAVYCHPSQGPVFGKGRDLVISDQANVSHCSSRLDNTYKCPANQISTLFLAGTLTFTLAELEVYEILSIAYWLDQDYMRRGEYNTCCYWLDLTVYYFSRCIDHTKAKSIVWISEFEFGRLVSKKRFKNMEKLREKRQAMQEQLEEIEKREMLAKKKLNWLEEISGKNKTEAETLRRSCSLTEYNLDKTEDLLDQKIASLKSALVKRDKEDQIIKVLEQRDLEIDEEISRFEPKVKQAIHRADEAEMKYHEAVRKLSLAESERNKVIGRRNAKENQVQALQTSLKNAGRQIHRLAISEEKSGDREDEYFRRCRHLTECVSHCLMRAEEAERRIKMLQNRKDNLEGEKKTYEKNLAMMRRELDETLNNLDHL</sequence>
<comment type="similarity">
    <text evidence="1">Belongs to the tropomyosin family.</text>
</comment>
<dbReference type="OrthoDB" id="128924at2759"/>
<evidence type="ECO:0000256" key="1">
    <source>
        <dbReference type="ARBA" id="ARBA00009036"/>
    </source>
</evidence>
<dbReference type="GeneID" id="116290544"/>
<evidence type="ECO:0000313" key="7">
    <source>
        <dbReference type="RefSeq" id="XP_031553460.1"/>
    </source>
</evidence>
<dbReference type="GO" id="GO:0051260">
    <property type="term" value="P:protein homooligomerization"/>
    <property type="evidence" value="ECO:0007669"/>
    <property type="project" value="InterPro"/>
</dbReference>
<evidence type="ECO:0000256" key="2">
    <source>
        <dbReference type="ARBA" id="ARBA00023054"/>
    </source>
</evidence>
<organism evidence="6 7">
    <name type="scientific">Actinia tenebrosa</name>
    <name type="common">Australian red waratah sea anemone</name>
    <dbReference type="NCBI Taxonomy" id="6105"/>
    <lineage>
        <taxon>Eukaryota</taxon>
        <taxon>Metazoa</taxon>
        <taxon>Cnidaria</taxon>
        <taxon>Anthozoa</taxon>
        <taxon>Hexacorallia</taxon>
        <taxon>Actiniaria</taxon>
        <taxon>Actiniidae</taxon>
        <taxon>Actinia</taxon>
    </lineage>
</organism>
<dbReference type="InterPro" id="IPR006571">
    <property type="entry name" value="TLDc_dom"/>
</dbReference>
<dbReference type="SUPFAM" id="SSF57997">
    <property type="entry name" value="Tropomyosin"/>
    <property type="match status" value="1"/>
</dbReference>
<evidence type="ECO:0000256" key="3">
    <source>
        <dbReference type="SAM" id="Coils"/>
    </source>
</evidence>
<dbReference type="Proteomes" id="UP000515163">
    <property type="component" value="Unplaced"/>
</dbReference>
<dbReference type="Pfam" id="PF07534">
    <property type="entry name" value="TLD"/>
    <property type="match status" value="1"/>
</dbReference>
<dbReference type="SMART" id="SM00225">
    <property type="entry name" value="BTB"/>
    <property type="match status" value="1"/>
</dbReference>
<feature type="coiled-coil region" evidence="3">
    <location>
        <begin position="472"/>
        <end position="527"/>
    </location>
</feature>
<keyword evidence="2 3" id="KW-0175">Coiled coil</keyword>
<dbReference type="InterPro" id="IPR000533">
    <property type="entry name" value="Tropomyosin"/>
</dbReference>
<feature type="domain" description="TLDc" evidence="5">
    <location>
        <begin position="136"/>
        <end position="305"/>
    </location>
</feature>
<dbReference type="InterPro" id="IPR011333">
    <property type="entry name" value="SKP1/BTB/POZ_sf"/>
</dbReference>
<gene>
    <name evidence="7" type="primary">LOC116290544</name>
</gene>
<dbReference type="SMART" id="SM00584">
    <property type="entry name" value="TLDc"/>
    <property type="match status" value="1"/>
</dbReference>
<dbReference type="Gene3D" id="1.20.5.170">
    <property type="match status" value="1"/>
</dbReference>
<evidence type="ECO:0000259" key="5">
    <source>
        <dbReference type="PROSITE" id="PS51886"/>
    </source>
</evidence>
<accession>A0A6P8HLH3</accession>
<dbReference type="PROSITE" id="PS50097">
    <property type="entry name" value="BTB"/>
    <property type="match status" value="1"/>
</dbReference>
<protein>
    <submittedName>
        <fullName evidence="7">Uncharacterized protein LOC116290544</fullName>
    </submittedName>
</protein>
<proteinExistence type="inferred from homology"/>
<keyword evidence="6" id="KW-1185">Reference proteome</keyword>
<feature type="domain" description="BTB" evidence="4">
    <location>
        <begin position="5"/>
        <end position="89"/>
    </location>
</feature>
<dbReference type="PROSITE" id="PS51886">
    <property type="entry name" value="TLDC"/>
    <property type="match status" value="1"/>
</dbReference>
<dbReference type="PRINTS" id="PR00194">
    <property type="entry name" value="TROPOMYOSIN"/>
</dbReference>
<dbReference type="InterPro" id="IPR003131">
    <property type="entry name" value="T1-type_BTB"/>
</dbReference>
<feature type="coiled-coil region" evidence="3">
    <location>
        <begin position="556"/>
        <end position="604"/>
    </location>
</feature>
<dbReference type="CDD" id="cd18316">
    <property type="entry name" value="BTB_POZ_KCTD-like"/>
    <property type="match status" value="1"/>
</dbReference>
<dbReference type="KEGG" id="aten:116290544"/>
<dbReference type="InterPro" id="IPR000210">
    <property type="entry name" value="BTB/POZ_dom"/>
</dbReference>
<dbReference type="Pfam" id="PF02214">
    <property type="entry name" value="BTB_2"/>
    <property type="match status" value="1"/>
</dbReference>
<dbReference type="InParanoid" id="A0A6P8HLH3"/>
<evidence type="ECO:0000259" key="4">
    <source>
        <dbReference type="PROSITE" id="PS50097"/>
    </source>
</evidence>
<dbReference type="PANTHER" id="PTHR19269">
    <property type="entry name" value="TROPOMYOSIN"/>
    <property type="match status" value="1"/>
</dbReference>
<feature type="coiled-coil region" evidence="3">
    <location>
        <begin position="367"/>
        <end position="394"/>
    </location>
</feature>